<keyword evidence="7" id="KW-1185">Reference proteome</keyword>
<reference evidence="6 7" key="1">
    <citation type="submission" date="2016-10" db="EMBL/GenBank/DDBJ databases">
        <authorList>
            <person name="de Groot N.N."/>
        </authorList>
    </citation>
    <scope>NUCLEOTIDE SEQUENCE [LARGE SCALE GENOMIC DNA]</scope>
    <source>
        <strain evidence="6 7">DSM 1283</strain>
    </source>
</reference>
<dbReference type="PANTHER" id="PTHR11808:SF90">
    <property type="entry name" value="CYSTATHIONINE GAMMA-SYNTHASE"/>
    <property type="match status" value="1"/>
</dbReference>
<dbReference type="OrthoDB" id="9780685at2"/>
<dbReference type="InterPro" id="IPR015424">
    <property type="entry name" value="PyrdxlP-dep_Trfase"/>
</dbReference>
<dbReference type="Gene3D" id="3.90.1150.10">
    <property type="entry name" value="Aspartate Aminotransferase, domain 1"/>
    <property type="match status" value="1"/>
</dbReference>
<dbReference type="STRING" id="1527.SAMN04489757_13222"/>
<dbReference type="InterPro" id="IPR054542">
    <property type="entry name" value="Cys_met_metab_PP"/>
</dbReference>
<evidence type="ECO:0000256" key="4">
    <source>
        <dbReference type="PIRSR" id="PIRSR001434-2"/>
    </source>
</evidence>
<comment type="similarity">
    <text evidence="2 5">Belongs to the trans-sulfuration enzymes family.</text>
</comment>
<dbReference type="AlphaFoldDB" id="A0A1I5HNS7"/>
<evidence type="ECO:0000256" key="5">
    <source>
        <dbReference type="RuleBase" id="RU362118"/>
    </source>
</evidence>
<evidence type="ECO:0000256" key="1">
    <source>
        <dbReference type="ARBA" id="ARBA00001933"/>
    </source>
</evidence>
<gene>
    <name evidence="6" type="ORF">SAMN04489757_13222</name>
</gene>
<dbReference type="Gene3D" id="3.40.640.10">
    <property type="entry name" value="Type I PLP-dependent aspartate aminotransferase-like (Major domain)"/>
    <property type="match status" value="1"/>
</dbReference>
<evidence type="ECO:0000313" key="7">
    <source>
        <dbReference type="Proteomes" id="UP000198806"/>
    </source>
</evidence>
<evidence type="ECO:0000256" key="3">
    <source>
        <dbReference type="ARBA" id="ARBA00022898"/>
    </source>
</evidence>
<dbReference type="CDD" id="cd00614">
    <property type="entry name" value="CGS_like"/>
    <property type="match status" value="1"/>
</dbReference>
<proteinExistence type="inferred from homology"/>
<dbReference type="SUPFAM" id="SSF53383">
    <property type="entry name" value="PLP-dependent transferases"/>
    <property type="match status" value="1"/>
</dbReference>
<evidence type="ECO:0000313" key="6">
    <source>
        <dbReference type="EMBL" id="SFO49972.1"/>
    </source>
</evidence>
<feature type="modified residue" description="N6-(pyridoxal phosphate)lysine" evidence="4">
    <location>
        <position position="195"/>
    </location>
</feature>
<evidence type="ECO:0000256" key="2">
    <source>
        <dbReference type="ARBA" id="ARBA00009077"/>
    </source>
</evidence>
<keyword evidence="3 4" id="KW-0663">Pyridoxal phosphate</keyword>
<comment type="cofactor">
    <cofactor evidence="1 5">
        <name>pyridoxal 5'-phosphate</name>
        <dbReference type="ChEBI" id="CHEBI:597326"/>
    </cofactor>
</comment>
<dbReference type="Proteomes" id="UP000198806">
    <property type="component" value="Unassembled WGS sequence"/>
</dbReference>
<dbReference type="GO" id="GO:0009086">
    <property type="term" value="P:methionine biosynthetic process"/>
    <property type="evidence" value="ECO:0007669"/>
    <property type="project" value="UniProtKB-ARBA"/>
</dbReference>
<dbReference type="GO" id="GO:0005737">
    <property type="term" value="C:cytoplasm"/>
    <property type="evidence" value="ECO:0007669"/>
    <property type="project" value="TreeGrafter"/>
</dbReference>
<dbReference type="GO" id="GO:0019346">
    <property type="term" value="P:transsulfuration"/>
    <property type="evidence" value="ECO:0007669"/>
    <property type="project" value="InterPro"/>
</dbReference>
<dbReference type="GO" id="GO:0016846">
    <property type="term" value="F:carbon-sulfur lyase activity"/>
    <property type="evidence" value="ECO:0007669"/>
    <property type="project" value="TreeGrafter"/>
</dbReference>
<dbReference type="FunFam" id="3.40.640.10:FF:000009">
    <property type="entry name" value="Cystathionine gamma-synthase homolog"/>
    <property type="match status" value="1"/>
</dbReference>
<dbReference type="GO" id="GO:0030170">
    <property type="term" value="F:pyridoxal phosphate binding"/>
    <property type="evidence" value="ECO:0007669"/>
    <property type="project" value="InterPro"/>
</dbReference>
<dbReference type="PIRSF" id="PIRSF001434">
    <property type="entry name" value="CGS"/>
    <property type="match status" value="1"/>
</dbReference>
<dbReference type="InterPro" id="IPR000277">
    <property type="entry name" value="Cys/Met-Metab_PyrdxlP-dep_enz"/>
</dbReference>
<dbReference type="PANTHER" id="PTHR11808">
    <property type="entry name" value="TRANS-SULFURATION ENZYME FAMILY MEMBER"/>
    <property type="match status" value="1"/>
</dbReference>
<organism evidence="6 7">
    <name type="scientific">Anaerocolumna aminovalerica</name>
    <dbReference type="NCBI Taxonomy" id="1527"/>
    <lineage>
        <taxon>Bacteria</taxon>
        <taxon>Bacillati</taxon>
        <taxon>Bacillota</taxon>
        <taxon>Clostridia</taxon>
        <taxon>Lachnospirales</taxon>
        <taxon>Lachnospiraceae</taxon>
        <taxon>Anaerocolumna</taxon>
    </lineage>
</organism>
<dbReference type="InterPro" id="IPR015422">
    <property type="entry name" value="PyrdxlP-dep_Trfase_small"/>
</dbReference>
<dbReference type="FunFam" id="3.90.1150.10:FF:000033">
    <property type="entry name" value="Cystathionine gamma-synthase"/>
    <property type="match status" value="1"/>
</dbReference>
<name>A0A1I5HNS7_9FIRM</name>
<accession>A0A1I5HNS7</accession>
<dbReference type="Pfam" id="PF01053">
    <property type="entry name" value="Cys_Met_Meta_PP"/>
    <property type="match status" value="1"/>
</dbReference>
<dbReference type="EMBL" id="FOWD01000032">
    <property type="protein sequence ID" value="SFO49972.1"/>
    <property type="molecule type" value="Genomic_DNA"/>
</dbReference>
<dbReference type="PROSITE" id="PS00868">
    <property type="entry name" value="CYS_MET_METAB_PP"/>
    <property type="match status" value="1"/>
</dbReference>
<sequence>MDITTLCIHGAKNNTHNTGAVSVPIYQSATFAHLGVGKSTGYDYSRVQNPTREYLEQTIAALENGIDALAFPTGMAAITALMELFSIGDHIIVSDDLYGGTLRLFENINKKNGLKFSAIDTSNIEEVKKHINPETKAIYIETPTNPTMVVTDIAAMAELAKANNLILIVDNTFLTPYYQQPLNLGADIVLHSGTKYLCGHNDTLAGFLVTNSKELSEKLRYIYKTTGSCLSPFDSWLLIRGIKTLAVRMDKQQENAMKIAGWLTTQEKVKKVYYIGLPTHKDYEVSKRQGKGFGSMISFEVDTEETARNLLERLNLILFAESLGGVESLITYPIYQTHADIPLEDRLARGINEKLLRLSVGLENADDLITDLAQALSKEESYEI</sequence>
<protein>
    <submittedName>
        <fullName evidence="6">Cystathionine gamma-synthase</fullName>
    </submittedName>
</protein>
<dbReference type="InterPro" id="IPR015421">
    <property type="entry name" value="PyrdxlP-dep_Trfase_major"/>
</dbReference>
<dbReference type="RefSeq" id="WP_091687772.1">
    <property type="nucleotide sequence ID" value="NZ_BAABFM010000046.1"/>
</dbReference>